<organism evidence="3 4">
    <name type="scientific">Parafannyhessea umbonata</name>
    <dbReference type="NCBI Taxonomy" id="604330"/>
    <lineage>
        <taxon>Bacteria</taxon>
        <taxon>Bacillati</taxon>
        <taxon>Actinomycetota</taxon>
        <taxon>Coriobacteriia</taxon>
        <taxon>Coriobacteriales</taxon>
        <taxon>Atopobiaceae</taxon>
        <taxon>Parafannyhessea</taxon>
    </lineage>
</organism>
<protein>
    <submittedName>
        <fullName evidence="3">Uncharacterized protein</fullName>
    </submittedName>
</protein>
<feature type="region of interest" description="Disordered" evidence="1">
    <location>
        <begin position="1"/>
        <end position="24"/>
    </location>
</feature>
<evidence type="ECO:0000313" key="4">
    <source>
        <dbReference type="Proteomes" id="UP000198528"/>
    </source>
</evidence>
<keyword evidence="2" id="KW-0472">Membrane</keyword>
<feature type="transmembrane region" description="Helical" evidence="2">
    <location>
        <begin position="32"/>
        <end position="52"/>
    </location>
</feature>
<evidence type="ECO:0000313" key="3">
    <source>
        <dbReference type="EMBL" id="SDC60915.1"/>
    </source>
</evidence>
<gene>
    <name evidence="3" type="ORF">SAMN04487824_1276</name>
</gene>
<dbReference type="EMBL" id="FMZL01000027">
    <property type="protein sequence ID" value="SDC60915.1"/>
    <property type="molecule type" value="Genomic_DNA"/>
</dbReference>
<accession>A0A1G6N1C0</accession>
<keyword evidence="2" id="KW-0812">Transmembrane</keyword>
<evidence type="ECO:0000256" key="1">
    <source>
        <dbReference type="SAM" id="MobiDB-lite"/>
    </source>
</evidence>
<feature type="transmembrane region" description="Helical" evidence="2">
    <location>
        <begin position="72"/>
        <end position="94"/>
    </location>
</feature>
<evidence type="ECO:0000256" key="2">
    <source>
        <dbReference type="SAM" id="Phobius"/>
    </source>
</evidence>
<feature type="compositionally biased region" description="Basic and acidic residues" evidence="1">
    <location>
        <begin position="1"/>
        <end position="12"/>
    </location>
</feature>
<reference evidence="4" key="1">
    <citation type="submission" date="2016-10" db="EMBL/GenBank/DDBJ databases">
        <authorList>
            <person name="Varghese N."/>
            <person name="Submissions S."/>
        </authorList>
    </citation>
    <scope>NUCLEOTIDE SEQUENCE [LARGE SCALE GENOMIC DNA]</scope>
    <source>
        <strain evidence="4">DSM 22619</strain>
    </source>
</reference>
<proteinExistence type="predicted"/>
<feature type="transmembrane region" description="Helical" evidence="2">
    <location>
        <begin position="106"/>
        <end position="130"/>
    </location>
</feature>
<dbReference type="AlphaFoldDB" id="A0A1G6N1C0"/>
<dbReference type="Proteomes" id="UP000198528">
    <property type="component" value="Unassembled WGS sequence"/>
</dbReference>
<keyword evidence="4" id="KW-1185">Reference proteome</keyword>
<keyword evidence="2" id="KW-1133">Transmembrane helix</keyword>
<name>A0A1G6N1C0_9ACTN</name>
<sequence length="131" mass="13277">MAQGRRTGEKNRPHGGSDAGDARQLPAGRASALAALELALGLACPALGWAYLHVVSAAGGGSAGGDTPAYELLLLGWLACAAVGSVLGVALRGVMRRNVAWRIGRAMCVAFLALFVAMAAVLLVFLTTFAG</sequence>
<dbReference type="RefSeq" id="WP_090847598.1">
    <property type="nucleotide sequence ID" value="NZ_FMZL01000027.1"/>
</dbReference>